<dbReference type="Proteomes" id="UP000468443">
    <property type="component" value="Unassembled WGS sequence"/>
</dbReference>
<protein>
    <recommendedName>
        <fullName evidence="3">Peptidase A2 domain-containing protein</fullName>
    </recommendedName>
</protein>
<dbReference type="InterPro" id="IPR021109">
    <property type="entry name" value="Peptidase_aspartic_dom_sf"/>
</dbReference>
<proteinExistence type="predicted"/>
<keyword evidence="2" id="KW-1185">Reference proteome</keyword>
<dbReference type="EMBL" id="JAABOP010000001">
    <property type="protein sequence ID" value="NER10415.1"/>
    <property type="molecule type" value="Genomic_DNA"/>
</dbReference>
<dbReference type="RefSeq" id="WP_163692421.1">
    <property type="nucleotide sequence ID" value="NZ_FXTW01000001.1"/>
</dbReference>
<accession>A0A6P0UB15</accession>
<dbReference type="CDD" id="cd05483">
    <property type="entry name" value="retropepsin_like_bacteria"/>
    <property type="match status" value="1"/>
</dbReference>
<comment type="caution">
    <text evidence="1">The sequence shown here is derived from an EMBL/GenBank/DDBJ whole genome shotgun (WGS) entry which is preliminary data.</text>
</comment>
<dbReference type="SUPFAM" id="SSF50630">
    <property type="entry name" value="Acid proteases"/>
    <property type="match status" value="1"/>
</dbReference>
<evidence type="ECO:0008006" key="3">
    <source>
        <dbReference type="Google" id="ProtNLM"/>
    </source>
</evidence>
<evidence type="ECO:0000313" key="2">
    <source>
        <dbReference type="Proteomes" id="UP000468443"/>
    </source>
</evidence>
<dbReference type="Gene3D" id="2.40.70.10">
    <property type="entry name" value="Acid Proteases"/>
    <property type="match status" value="2"/>
</dbReference>
<sequence>MTKYSIVFLSIFASFQVTSQNIIESVPIHLVENLIFLEVTINDNENPLNFLFDSGAGITVVETKVAKQLALNINAESKIATSGKTLLSKESTSNILKIGRKIKLNNIDLILMDLNHLSEYLNTNVDGVIGYDLLKKFITETNIDRGEIIFYDPLSYTYKGNSDPVKLTTLESNLFGIMVDVIPRNRDEQISLNFEIDTGADNFLSFHNKTVKEHQLINGNKKQHFKKGFGADSTITSNISSKVKSVSFGGNKWRNVPVMFEVDPINKRDNSLADGLIGQRLLLDFNIIYNLDKRVVYFEKRK</sequence>
<organism evidence="1 2">
    <name type="scientific">Muriicola jejuensis</name>
    <dbReference type="NCBI Taxonomy" id="504488"/>
    <lineage>
        <taxon>Bacteria</taxon>
        <taxon>Pseudomonadati</taxon>
        <taxon>Bacteroidota</taxon>
        <taxon>Flavobacteriia</taxon>
        <taxon>Flavobacteriales</taxon>
        <taxon>Flavobacteriaceae</taxon>
        <taxon>Muriicola</taxon>
    </lineage>
</organism>
<gene>
    <name evidence="1" type="ORF">GWK09_07795</name>
</gene>
<name>A0A6P0UB15_9FLAO</name>
<dbReference type="Pfam" id="PF13650">
    <property type="entry name" value="Asp_protease_2"/>
    <property type="match status" value="1"/>
</dbReference>
<evidence type="ECO:0000313" key="1">
    <source>
        <dbReference type="EMBL" id="NER10415.1"/>
    </source>
</evidence>
<reference evidence="1 2" key="1">
    <citation type="submission" date="2020-01" db="EMBL/GenBank/DDBJ databases">
        <title>Muriicola jejuensis KCTC 22299.</title>
        <authorList>
            <person name="Wang G."/>
        </authorList>
    </citation>
    <scope>NUCLEOTIDE SEQUENCE [LARGE SCALE GENOMIC DNA]</scope>
    <source>
        <strain evidence="1 2">KCTC 22299</strain>
    </source>
</reference>
<dbReference type="AlphaFoldDB" id="A0A6P0UB15"/>
<dbReference type="InterPro" id="IPR034122">
    <property type="entry name" value="Retropepsin-like_bacterial"/>
</dbReference>